<dbReference type="GO" id="GO:0012505">
    <property type="term" value="C:endomembrane system"/>
    <property type="evidence" value="ECO:0007669"/>
    <property type="project" value="UniProtKB-SubCell"/>
</dbReference>
<keyword evidence="5" id="KW-1133">Transmembrane helix</keyword>
<evidence type="ECO:0000256" key="6">
    <source>
        <dbReference type="ARBA" id="ARBA00023065"/>
    </source>
</evidence>
<dbReference type="GO" id="GO:0000329">
    <property type="term" value="C:fungal-type vacuole membrane"/>
    <property type="evidence" value="ECO:0000318"/>
    <property type="project" value="GO_Central"/>
</dbReference>
<dbReference type="HOGENOM" id="CLU_008721_4_0_1"/>
<keyword evidence="7" id="KW-0472">Membrane</keyword>
<evidence type="ECO:0000259" key="9">
    <source>
        <dbReference type="Pfam" id="PF01699"/>
    </source>
</evidence>
<evidence type="ECO:0000256" key="7">
    <source>
        <dbReference type="ARBA" id="ARBA00023136"/>
    </source>
</evidence>
<dbReference type="RefSeq" id="XP_001790840.1">
    <property type="nucleotide sequence ID" value="XM_001790788.1"/>
</dbReference>
<name>Q0V769_PHANO</name>
<dbReference type="InterPro" id="IPR044880">
    <property type="entry name" value="NCX_ion-bd_dom_sf"/>
</dbReference>
<keyword evidence="4" id="KW-0812">Transmembrane</keyword>
<gene>
    <name evidence="10" type="ORF">SNOG_00145</name>
</gene>
<feature type="compositionally biased region" description="Low complexity" evidence="8">
    <location>
        <begin position="47"/>
        <end position="61"/>
    </location>
</feature>
<dbReference type="AlphaFoldDB" id="Q0V769"/>
<evidence type="ECO:0000256" key="1">
    <source>
        <dbReference type="ARBA" id="ARBA00004127"/>
    </source>
</evidence>
<dbReference type="GeneID" id="5968065"/>
<accession>Q0V769</accession>
<dbReference type="InterPro" id="IPR004837">
    <property type="entry name" value="NaCa_Exmemb"/>
</dbReference>
<dbReference type="VEuPathDB" id="FungiDB:JI435_425750"/>
<dbReference type="GO" id="GO:0006874">
    <property type="term" value="P:intracellular calcium ion homeostasis"/>
    <property type="evidence" value="ECO:0000318"/>
    <property type="project" value="GO_Central"/>
</dbReference>
<dbReference type="Gene3D" id="1.20.1420.30">
    <property type="entry name" value="NCX, central ion-binding region"/>
    <property type="match status" value="1"/>
</dbReference>
<feature type="compositionally biased region" description="Basic and acidic residues" evidence="8">
    <location>
        <begin position="62"/>
        <end position="76"/>
    </location>
</feature>
<sequence length="501" mass="54623">MNYNPFARTRSRNNGELDAETAANEISSDQSHERPTRADTAPAILETPSSMPTFTSPFSGPDDSHKHVPQESDHLPVRPGIETIKKRQKIKSFLKEDKAQNSALNLGDLEPEERRMQRKKLSLRRRIPVGAQIGFLLFYNYIATILLPCIPAGFAVNYIHTNAVAVFCINFAAIIPSATALSAALNDLSIRSGDKLILSILLLKSHQVSVLKLSLLGTILSNLLLTTGASFLLGGIYRMEQFFNVRVAQMVSMLLLLAVASLIIPSAARLLTNTTPEGVLAQSRGISVVVLISYLLWLLFTLKSHRSQFEAPSQKVAKRPSRRLPEGAASRSIVAVGAGTAAASGGSVNFRSVFAAVEGDNDSDEEPFEECSLSLPGAIVTLIVSVVLVAFNTQFATDSIQALLQRRKVSQTFLSLIILPLLSNDPMAVNMAMQDKMDISLSLALERCMQTCLMVVPLTVLLAWCMGVNEMDLDFDGFSIATLFVSIIIVTYVVQEGKSNW</sequence>
<dbReference type="InParanoid" id="Q0V769"/>
<feature type="region of interest" description="Disordered" evidence="8">
    <location>
        <begin position="1"/>
        <end position="76"/>
    </location>
</feature>
<evidence type="ECO:0000256" key="3">
    <source>
        <dbReference type="ARBA" id="ARBA00022448"/>
    </source>
</evidence>
<feature type="domain" description="Sodium/calcium exchanger membrane region" evidence="9">
    <location>
        <begin position="378"/>
        <end position="501"/>
    </location>
</feature>
<dbReference type="KEGG" id="pno:SNOG_00145"/>
<protein>
    <recommendedName>
        <fullName evidence="9">Sodium/calcium exchanger membrane region domain-containing protein</fullName>
    </recommendedName>
</protein>
<evidence type="ECO:0000256" key="5">
    <source>
        <dbReference type="ARBA" id="ARBA00022989"/>
    </source>
</evidence>
<comment type="subcellular location">
    <subcellularLocation>
        <location evidence="1">Endomembrane system</location>
        <topology evidence="1">Multi-pass membrane protein</topology>
    </subcellularLocation>
</comment>
<evidence type="ECO:0000256" key="8">
    <source>
        <dbReference type="SAM" id="MobiDB-lite"/>
    </source>
</evidence>
<keyword evidence="6" id="KW-0406">Ion transport</keyword>
<organism evidence="10 11">
    <name type="scientific">Phaeosphaeria nodorum (strain SN15 / ATCC MYA-4574 / FGSC 10173)</name>
    <name type="common">Glume blotch fungus</name>
    <name type="synonym">Parastagonospora nodorum</name>
    <dbReference type="NCBI Taxonomy" id="321614"/>
    <lineage>
        <taxon>Eukaryota</taxon>
        <taxon>Fungi</taxon>
        <taxon>Dikarya</taxon>
        <taxon>Ascomycota</taxon>
        <taxon>Pezizomycotina</taxon>
        <taxon>Dothideomycetes</taxon>
        <taxon>Pleosporomycetidae</taxon>
        <taxon>Pleosporales</taxon>
        <taxon>Pleosporineae</taxon>
        <taxon>Phaeosphaeriaceae</taxon>
        <taxon>Parastagonospora</taxon>
    </lineage>
</organism>
<evidence type="ECO:0000256" key="2">
    <source>
        <dbReference type="ARBA" id="ARBA00008170"/>
    </source>
</evidence>
<dbReference type="EMBL" id="CH445325">
    <property type="protein sequence ID" value="EAT91640.1"/>
    <property type="molecule type" value="Genomic_DNA"/>
</dbReference>
<dbReference type="Pfam" id="PF01699">
    <property type="entry name" value="Na_Ca_ex"/>
    <property type="match status" value="2"/>
</dbReference>
<dbReference type="GO" id="GO:0070588">
    <property type="term" value="P:calcium ion transmembrane transport"/>
    <property type="evidence" value="ECO:0000318"/>
    <property type="project" value="GO_Central"/>
</dbReference>
<reference evidence="11" key="1">
    <citation type="journal article" date="2007" name="Plant Cell">
        <title>Dothideomycete-plant interactions illuminated by genome sequencing and EST analysis of the wheat pathogen Stagonospora nodorum.</title>
        <authorList>
            <person name="Hane J.K."/>
            <person name="Lowe R.G."/>
            <person name="Solomon P.S."/>
            <person name="Tan K.C."/>
            <person name="Schoch C.L."/>
            <person name="Spatafora J.W."/>
            <person name="Crous P.W."/>
            <person name="Kodira C."/>
            <person name="Birren B.W."/>
            <person name="Galagan J.E."/>
            <person name="Torriani S.F."/>
            <person name="McDonald B.A."/>
            <person name="Oliver R.P."/>
        </authorList>
    </citation>
    <scope>NUCLEOTIDE SEQUENCE [LARGE SCALE GENOMIC DNA]</scope>
    <source>
        <strain evidence="11">SN15 / ATCC MYA-4574 / FGSC 10173</strain>
    </source>
</reference>
<dbReference type="OMA" id="SKHNDRR"/>
<dbReference type="Proteomes" id="UP000001055">
    <property type="component" value="Unassembled WGS sequence"/>
</dbReference>
<evidence type="ECO:0000256" key="4">
    <source>
        <dbReference type="ARBA" id="ARBA00022692"/>
    </source>
</evidence>
<dbReference type="PANTHER" id="PTHR31503">
    <property type="entry name" value="VACUOLAR CALCIUM ION TRANSPORTER"/>
    <property type="match status" value="1"/>
</dbReference>
<evidence type="ECO:0000313" key="11">
    <source>
        <dbReference type="Proteomes" id="UP000001055"/>
    </source>
</evidence>
<dbReference type="InterPro" id="IPR004713">
    <property type="entry name" value="CaH_exchang"/>
</dbReference>
<feature type="domain" description="Sodium/calcium exchanger membrane region" evidence="9">
    <location>
        <begin position="196"/>
        <end position="302"/>
    </location>
</feature>
<evidence type="ECO:0000313" key="10">
    <source>
        <dbReference type="EMBL" id="EAT91640.1"/>
    </source>
</evidence>
<keyword evidence="3" id="KW-0813">Transport</keyword>
<dbReference type="GO" id="GO:0015369">
    <property type="term" value="F:calcium:proton antiporter activity"/>
    <property type="evidence" value="ECO:0000318"/>
    <property type="project" value="GO_Central"/>
</dbReference>
<dbReference type="eggNOG" id="KOG1397">
    <property type="taxonomic scope" value="Eukaryota"/>
</dbReference>
<comment type="similarity">
    <text evidence="2">Belongs to the Ca(2+):cation antiporter (CaCA) (TC 2.A.19) family.</text>
</comment>
<dbReference type="PANTHER" id="PTHR31503:SF20">
    <property type="entry name" value="CA(2+)_H(+) EXCHANGER, PUTATIVE (EUROFUNG)-RELATED"/>
    <property type="match status" value="1"/>
</dbReference>
<proteinExistence type="inferred from homology"/>